<dbReference type="EMBL" id="KB740948">
    <property type="protein sequence ID" value="ENN77274.1"/>
    <property type="molecule type" value="Genomic_DNA"/>
</dbReference>
<accession>N6TAH4</accession>
<name>N6TAH4_DENPD</name>
<sequence length="75" mass="8577">MPLNICLKIILPFKINVILYQRYFCIPNNNLENTCLLITNPELSRKFHSKLLAKAAESAQINRYVLSGRQDAADV</sequence>
<protein>
    <submittedName>
        <fullName evidence="1">Uncharacterized protein</fullName>
    </submittedName>
</protein>
<organism evidence="1">
    <name type="scientific">Dendroctonus ponderosae</name>
    <name type="common">Mountain pine beetle</name>
    <dbReference type="NCBI Taxonomy" id="77166"/>
    <lineage>
        <taxon>Eukaryota</taxon>
        <taxon>Metazoa</taxon>
        <taxon>Ecdysozoa</taxon>
        <taxon>Arthropoda</taxon>
        <taxon>Hexapoda</taxon>
        <taxon>Insecta</taxon>
        <taxon>Pterygota</taxon>
        <taxon>Neoptera</taxon>
        <taxon>Endopterygota</taxon>
        <taxon>Coleoptera</taxon>
        <taxon>Polyphaga</taxon>
        <taxon>Cucujiformia</taxon>
        <taxon>Curculionidae</taxon>
        <taxon>Scolytinae</taxon>
        <taxon>Dendroctonus</taxon>
    </lineage>
</organism>
<dbReference type="HOGENOM" id="CLU_2673645_0_0_1"/>
<proteinExistence type="predicted"/>
<evidence type="ECO:0000313" key="1">
    <source>
        <dbReference type="EMBL" id="ENN77274.1"/>
    </source>
</evidence>
<dbReference type="AlphaFoldDB" id="N6TAH4"/>
<gene>
    <name evidence="1" type="ORF">YQE_06101</name>
</gene>
<reference evidence="1" key="1">
    <citation type="journal article" date="2013" name="Genome Biol.">
        <title>Draft genome of the mountain pine beetle, Dendroctonus ponderosae Hopkins, a major forest pest.</title>
        <authorList>
            <person name="Keeling C.I."/>
            <person name="Yuen M.M."/>
            <person name="Liao N.Y."/>
            <person name="Docking T.R."/>
            <person name="Chan S.K."/>
            <person name="Taylor G.A."/>
            <person name="Palmquist D.L."/>
            <person name="Jackman S.D."/>
            <person name="Nguyen A."/>
            <person name="Li M."/>
            <person name="Henderson H."/>
            <person name="Janes J.K."/>
            <person name="Zhao Y."/>
            <person name="Pandoh P."/>
            <person name="Moore R."/>
            <person name="Sperling F.A."/>
            <person name="Huber D.P."/>
            <person name="Birol I."/>
            <person name="Jones S.J."/>
            <person name="Bohlmann J."/>
        </authorList>
    </citation>
    <scope>NUCLEOTIDE SEQUENCE</scope>
</reference>
<feature type="non-terminal residue" evidence="1">
    <location>
        <position position="1"/>
    </location>
</feature>